<proteinExistence type="predicted"/>
<dbReference type="RefSeq" id="WP_246589332.1">
    <property type="nucleotide sequence ID" value="NZ_CP037968.1"/>
</dbReference>
<feature type="transmembrane region" description="Helical" evidence="2">
    <location>
        <begin position="426"/>
        <end position="448"/>
    </location>
</feature>
<feature type="transmembrane region" description="Helical" evidence="2">
    <location>
        <begin position="221"/>
        <end position="243"/>
    </location>
</feature>
<feature type="transmembrane region" description="Helical" evidence="2">
    <location>
        <begin position="264"/>
        <end position="287"/>
    </location>
</feature>
<reference evidence="3" key="1">
    <citation type="journal article" date="2005" name="Int. J. Syst. Evol. Microbiol.">
        <title>Methanofollis formosanus sp. nov., isolated from a fish pond.</title>
        <authorList>
            <person name="Wu S.Y."/>
            <person name="Chen S.C."/>
            <person name="Lai M.C."/>
        </authorList>
    </citation>
    <scope>NUCLEOTIDE SEQUENCE</scope>
    <source>
        <strain evidence="3">ML15</strain>
    </source>
</reference>
<feature type="transmembrane region" description="Helical" evidence="2">
    <location>
        <begin position="491"/>
        <end position="514"/>
    </location>
</feature>
<dbReference type="EMBL" id="CP037968">
    <property type="protein sequence ID" value="QYZ78976.1"/>
    <property type="molecule type" value="Genomic_DNA"/>
</dbReference>
<name>A0A8G1EGB4_9EURY</name>
<evidence type="ECO:0000313" key="3">
    <source>
        <dbReference type="EMBL" id="QYZ78976.1"/>
    </source>
</evidence>
<sequence length="582" mass="61865">MSREVLPVTAVLLLALLLATGLTAQGGIHLHDGIYTAATDDEAAAAILAGDPRFSTTSTDLAAILIDPDRYDLIVTDGQVWVARTAKGEAALAAFETTYRHYQNTIYGTADDLFAAYPLWIDTVEVRSELDFTATEAGQSAGMQRAPRTVPRPSGPVEAVPTPAAGLAGIDEDALRETAARAPASTDQVDRVLGTGSQDEPELGRFKTPAQLAPALPFDSLVYVFVFIFPLYFTSQFFMMAIANERSGRRGEVLLSTPAGPGTIIAGKALPYFLLMLAVSAAILLVTGGPLTVLLPLVPVILFFLAAALLIGMTARSFRELSFLSIFFSTVMTAYLFFPTVFANVHAVSLVSPLTLVVLLFQGSGFGAADYVYATALFYLGTAAVLFLCVKNFNEERLFSQERLTAKIVGFVAGAMNKNHPFASLVALNALSIPLVFMVQMMYLVLLFNLPIPFSLVCLILLAALTEEVFKSVGIAALFRRQGGAPGWKTLGLAAAATGLGFLLGEKLLLFVMLSQVTGSVFGDVLFSGVGLLWMPFLLHTAGAAIVAAYLKIGGTKVYPFGVLTAAGVHALYNFMLIGGAL</sequence>
<feature type="transmembrane region" description="Helical" evidence="2">
    <location>
        <begin position="454"/>
        <end position="479"/>
    </location>
</feature>
<feature type="region of interest" description="Disordered" evidence="1">
    <location>
        <begin position="137"/>
        <end position="160"/>
    </location>
</feature>
<feature type="transmembrane region" description="Helical" evidence="2">
    <location>
        <begin position="323"/>
        <end position="351"/>
    </location>
</feature>
<dbReference type="Proteomes" id="UP000826709">
    <property type="component" value="Chromosome"/>
</dbReference>
<keyword evidence="2" id="KW-0472">Membrane</keyword>
<keyword evidence="2" id="KW-0812">Transmembrane</keyword>
<protein>
    <submittedName>
        <fullName evidence="3">ABC transporter permease</fullName>
    </submittedName>
</protein>
<evidence type="ECO:0000313" key="4">
    <source>
        <dbReference type="Proteomes" id="UP000826709"/>
    </source>
</evidence>
<feature type="transmembrane region" description="Helical" evidence="2">
    <location>
        <begin position="293"/>
        <end position="311"/>
    </location>
</feature>
<dbReference type="KEGG" id="mfk:E2N92_05820"/>
<evidence type="ECO:0000256" key="1">
    <source>
        <dbReference type="SAM" id="MobiDB-lite"/>
    </source>
</evidence>
<dbReference type="AlphaFoldDB" id="A0A8G1EGB4"/>
<gene>
    <name evidence="3" type="ORF">E2N92_05820</name>
</gene>
<accession>A0A8G1EGB4</accession>
<evidence type="ECO:0000256" key="2">
    <source>
        <dbReference type="SAM" id="Phobius"/>
    </source>
</evidence>
<feature type="transmembrane region" description="Helical" evidence="2">
    <location>
        <begin position="526"/>
        <end position="551"/>
    </location>
</feature>
<keyword evidence="2" id="KW-1133">Transmembrane helix</keyword>
<reference evidence="3" key="2">
    <citation type="submission" date="2019-03" db="EMBL/GenBank/DDBJ databases">
        <authorList>
            <person name="Chen S.-C."/>
            <person name="Wu S.-Y."/>
            <person name="Lai M.-C."/>
        </authorList>
    </citation>
    <scope>NUCLEOTIDE SEQUENCE</scope>
    <source>
        <strain evidence="3">ML15</strain>
    </source>
</reference>
<feature type="transmembrane region" description="Helical" evidence="2">
    <location>
        <begin position="558"/>
        <end position="578"/>
    </location>
</feature>
<keyword evidence="4" id="KW-1185">Reference proteome</keyword>
<organism evidence="3 4">
    <name type="scientific">Methanofollis formosanus</name>
    <dbReference type="NCBI Taxonomy" id="299308"/>
    <lineage>
        <taxon>Archaea</taxon>
        <taxon>Methanobacteriati</taxon>
        <taxon>Methanobacteriota</taxon>
        <taxon>Stenosarchaea group</taxon>
        <taxon>Methanomicrobia</taxon>
        <taxon>Methanomicrobiales</taxon>
        <taxon>Methanomicrobiaceae</taxon>
        <taxon>Methanofollis</taxon>
    </lineage>
</organism>
<feature type="transmembrane region" description="Helical" evidence="2">
    <location>
        <begin position="371"/>
        <end position="390"/>
    </location>
</feature>